<name>A0A142IDQ8_9CAUD</name>
<dbReference type="GeneID" id="28802509"/>
<dbReference type="KEGG" id="vg:28802509"/>
<reference evidence="2 3" key="1">
    <citation type="journal article" date="2016" name="Front. Microbiol.">
        <title>Characterization of Novel Bacteriophages for Biocontrol of Bacterial Blight in Leek Caused by Pseudomonas syringae pv. porri.</title>
        <authorList>
            <person name="Rombouts S."/>
            <person name="Lavigne R."/>
        </authorList>
    </citation>
    <scope>NUCLEOTIDE SEQUENCE [LARGE SCALE GENOMIC DNA]</scope>
</reference>
<evidence type="ECO:0000313" key="3">
    <source>
        <dbReference type="Proteomes" id="UP000203989"/>
    </source>
</evidence>
<dbReference type="Proteomes" id="UP000203989">
    <property type="component" value="Segment"/>
</dbReference>
<feature type="transmembrane region" description="Helical" evidence="1">
    <location>
        <begin position="64"/>
        <end position="86"/>
    </location>
</feature>
<evidence type="ECO:0000313" key="2">
    <source>
        <dbReference type="EMBL" id="AMR57363.1"/>
    </source>
</evidence>
<protein>
    <submittedName>
        <fullName evidence="2">Uncharacterized protein</fullName>
    </submittedName>
</protein>
<gene>
    <name evidence="2" type="ORF">vB_PsyM_KIL1_0116</name>
</gene>
<sequence>MSIHRRVNEAYSFQLLNSFKENNTFPDTAQGMVDYLFQDESDYKVYHLKEVYNKSTLVNRLNLLWVYPIWLVASPFLWVFTGSAGVDNHSKLGKFLAKITNV</sequence>
<evidence type="ECO:0000256" key="1">
    <source>
        <dbReference type="SAM" id="Phobius"/>
    </source>
</evidence>
<keyword evidence="1" id="KW-1133">Transmembrane helix</keyword>
<accession>A0A142IDQ8</accession>
<keyword evidence="1" id="KW-0472">Membrane</keyword>
<organism evidence="2 3">
    <name type="scientific">Pseudomonas phage vB_PsyM_KIL1</name>
    <dbReference type="NCBI Taxonomy" id="1777065"/>
    <lineage>
        <taxon>Viruses</taxon>
        <taxon>Duplodnaviria</taxon>
        <taxon>Heunggongvirae</taxon>
        <taxon>Uroviricota</taxon>
        <taxon>Caudoviricetes</taxon>
        <taxon>Vandenendeviridae</taxon>
        <taxon>Gorskivirinae</taxon>
        <taxon>Flaumdravirus</taxon>
        <taxon>Flaumdravirus KIL4</taxon>
    </lineage>
</organism>
<proteinExistence type="predicted"/>
<keyword evidence="3" id="KW-1185">Reference proteome</keyword>
<keyword evidence="1" id="KW-0812">Transmembrane</keyword>
<dbReference type="RefSeq" id="YP_009276045.1">
    <property type="nucleotide sequence ID" value="NC_030934.1"/>
</dbReference>
<dbReference type="EMBL" id="KU130126">
    <property type="protein sequence ID" value="AMR57363.1"/>
    <property type="molecule type" value="Genomic_DNA"/>
</dbReference>